<dbReference type="InterPro" id="IPR002114">
    <property type="entry name" value="PTS_HPr_Ser_P_site"/>
</dbReference>
<dbReference type="Proteomes" id="UP000315003">
    <property type="component" value="Chromosome"/>
</dbReference>
<dbReference type="PANTHER" id="PTHR33705:SF2">
    <property type="entry name" value="PHOSPHOCARRIER PROTEIN NPR"/>
    <property type="match status" value="1"/>
</dbReference>
<dbReference type="EMBL" id="CP036272">
    <property type="protein sequence ID" value="QDT58013.1"/>
    <property type="molecule type" value="Genomic_DNA"/>
</dbReference>
<dbReference type="PROSITE" id="PS00589">
    <property type="entry name" value="PTS_HPR_SER"/>
    <property type="match status" value="1"/>
</dbReference>
<keyword evidence="6" id="KW-0808">Transferase</keyword>
<dbReference type="InterPro" id="IPR035895">
    <property type="entry name" value="HPr-like_sf"/>
</dbReference>
<dbReference type="AlphaFoldDB" id="A0A517SPF8"/>
<accession>A0A517SPF8</accession>
<dbReference type="RefSeq" id="WP_145268871.1">
    <property type="nucleotide sequence ID" value="NZ_CP036272.1"/>
</dbReference>
<comment type="similarity">
    <text evidence="2">Belongs to the HPr family.</text>
</comment>
<feature type="domain" description="HPr" evidence="5">
    <location>
        <begin position="4"/>
        <end position="91"/>
    </location>
</feature>
<dbReference type="GO" id="GO:0016740">
    <property type="term" value="F:transferase activity"/>
    <property type="evidence" value="ECO:0007669"/>
    <property type="project" value="UniProtKB-KW"/>
</dbReference>
<evidence type="ECO:0000256" key="4">
    <source>
        <dbReference type="ARBA" id="ARBA00022683"/>
    </source>
</evidence>
<dbReference type="PANTHER" id="PTHR33705">
    <property type="entry name" value="PHOSPHOCARRIER PROTEIN HPR"/>
    <property type="match status" value="1"/>
</dbReference>
<dbReference type="EC" id="2.7.11.-" evidence="6"/>
<name>A0A517SPF8_9BACT</name>
<sequence>MSKASSRNVIILSPQGLHLRPAGTLVELANQFQSQIHLKRGSVLADCKSIFDLMTLGAAQSTELNLIAKGDDAEQALDCLEDFFLRGFDEDLPEDEQGNNTAEVRAE</sequence>
<reference evidence="6 7" key="1">
    <citation type="submission" date="2019-02" db="EMBL/GenBank/DDBJ databases">
        <title>Deep-cultivation of Planctomycetes and their phenomic and genomic characterization uncovers novel biology.</title>
        <authorList>
            <person name="Wiegand S."/>
            <person name="Jogler M."/>
            <person name="Boedeker C."/>
            <person name="Pinto D."/>
            <person name="Vollmers J."/>
            <person name="Rivas-Marin E."/>
            <person name="Kohn T."/>
            <person name="Peeters S.H."/>
            <person name="Heuer A."/>
            <person name="Rast P."/>
            <person name="Oberbeckmann S."/>
            <person name="Bunk B."/>
            <person name="Jeske O."/>
            <person name="Meyerdierks A."/>
            <person name="Storesund J.E."/>
            <person name="Kallscheuer N."/>
            <person name="Luecker S."/>
            <person name="Lage O.M."/>
            <person name="Pohl T."/>
            <person name="Merkel B.J."/>
            <person name="Hornburger P."/>
            <person name="Mueller R.-W."/>
            <person name="Bruemmer F."/>
            <person name="Labrenz M."/>
            <person name="Spormann A.M."/>
            <person name="Op den Camp H."/>
            <person name="Overmann J."/>
            <person name="Amann R."/>
            <person name="Jetten M.S.M."/>
            <person name="Mascher T."/>
            <person name="Medema M.H."/>
            <person name="Devos D.P."/>
            <person name="Kaster A.-K."/>
            <person name="Ovreas L."/>
            <person name="Rohde M."/>
            <person name="Galperin M.Y."/>
            <person name="Jogler C."/>
        </authorList>
    </citation>
    <scope>NUCLEOTIDE SEQUENCE [LARGE SCALE GENOMIC DNA]</scope>
    <source>
        <strain evidence="6 7">SV_7m_r</strain>
    </source>
</reference>
<evidence type="ECO:0000313" key="7">
    <source>
        <dbReference type="Proteomes" id="UP000315003"/>
    </source>
</evidence>
<dbReference type="CDD" id="cd00367">
    <property type="entry name" value="PTS-HPr_like"/>
    <property type="match status" value="1"/>
</dbReference>
<keyword evidence="7" id="KW-1185">Reference proteome</keyword>
<keyword evidence="3" id="KW-0963">Cytoplasm</keyword>
<organism evidence="6 7">
    <name type="scientific">Stieleria bergensis</name>
    <dbReference type="NCBI Taxonomy" id="2528025"/>
    <lineage>
        <taxon>Bacteria</taxon>
        <taxon>Pseudomonadati</taxon>
        <taxon>Planctomycetota</taxon>
        <taxon>Planctomycetia</taxon>
        <taxon>Pirellulales</taxon>
        <taxon>Pirellulaceae</taxon>
        <taxon>Stieleria</taxon>
    </lineage>
</organism>
<evidence type="ECO:0000256" key="3">
    <source>
        <dbReference type="ARBA" id="ARBA00022490"/>
    </source>
</evidence>
<gene>
    <name evidence="6" type="primary">ptsH</name>
    <name evidence="6" type="ORF">SV7mr_05020</name>
</gene>
<dbReference type="Gene3D" id="3.30.1340.10">
    <property type="entry name" value="HPr-like"/>
    <property type="match status" value="1"/>
</dbReference>
<dbReference type="OrthoDB" id="9809047at2"/>
<dbReference type="GO" id="GO:0005737">
    <property type="term" value="C:cytoplasm"/>
    <property type="evidence" value="ECO:0007669"/>
    <property type="project" value="UniProtKB-SubCell"/>
</dbReference>
<proteinExistence type="inferred from homology"/>
<protein>
    <submittedName>
        <fullName evidence="6">Phosphocarrier protein HPr</fullName>
        <ecNumber evidence="6">2.7.11.-</ecNumber>
    </submittedName>
</protein>
<dbReference type="NCBIfam" id="TIGR01003">
    <property type="entry name" value="PTS_HPr_family"/>
    <property type="match status" value="1"/>
</dbReference>
<dbReference type="PROSITE" id="PS51350">
    <property type="entry name" value="PTS_HPR_DOM"/>
    <property type="match status" value="1"/>
</dbReference>
<comment type="subcellular location">
    <subcellularLocation>
        <location evidence="1">Cytoplasm</location>
    </subcellularLocation>
</comment>
<evidence type="ECO:0000259" key="5">
    <source>
        <dbReference type="PROSITE" id="PS51350"/>
    </source>
</evidence>
<evidence type="ECO:0000256" key="1">
    <source>
        <dbReference type="ARBA" id="ARBA00004496"/>
    </source>
</evidence>
<keyword evidence="4" id="KW-0598">Phosphotransferase system</keyword>
<dbReference type="PRINTS" id="PR00107">
    <property type="entry name" value="PHOSPHOCPHPR"/>
</dbReference>
<dbReference type="InterPro" id="IPR050399">
    <property type="entry name" value="HPr"/>
</dbReference>
<dbReference type="Pfam" id="PF00381">
    <property type="entry name" value="PTS-HPr"/>
    <property type="match status" value="1"/>
</dbReference>
<evidence type="ECO:0000256" key="2">
    <source>
        <dbReference type="ARBA" id="ARBA00010736"/>
    </source>
</evidence>
<evidence type="ECO:0000313" key="6">
    <source>
        <dbReference type="EMBL" id="QDT58013.1"/>
    </source>
</evidence>
<dbReference type="GO" id="GO:0009401">
    <property type="term" value="P:phosphoenolpyruvate-dependent sugar phosphotransferase system"/>
    <property type="evidence" value="ECO:0007669"/>
    <property type="project" value="UniProtKB-KW"/>
</dbReference>
<dbReference type="SUPFAM" id="SSF55594">
    <property type="entry name" value="HPr-like"/>
    <property type="match status" value="1"/>
</dbReference>
<dbReference type="InterPro" id="IPR000032">
    <property type="entry name" value="HPr-like"/>
</dbReference>